<dbReference type="Proteomes" id="UP000007879">
    <property type="component" value="Unassembled WGS sequence"/>
</dbReference>
<reference evidence="5" key="1">
    <citation type="journal article" date="2010" name="Nature">
        <title>The Amphimedon queenslandica genome and the evolution of animal complexity.</title>
        <authorList>
            <person name="Srivastava M."/>
            <person name="Simakov O."/>
            <person name="Chapman J."/>
            <person name="Fahey B."/>
            <person name="Gauthier M.E."/>
            <person name="Mitros T."/>
            <person name="Richards G.S."/>
            <person name="Conaco C."/>
            <person name="Dacre M."/>
            <person name="Hellsten U."/>
            <person name="Larroux C."/>
            <person name="Putnam N.H."/>
            <person name="Stanke M."/>
            <person name="Adamska M."/>
            <person name="Darling A."/>
            <person name="Degnan S.M."/>
            <person name="Oakley T.H."/>
            <person name="Plachetzki D.C."/>
            <person name="Zhai Y."/>
            <person name="Adamski M."/>
            <person name="Calcino A."/>
            <person name="Cummins S.F."/>
            <person name="Goodstein D.M."/>
            <person name="Harris C."/>
            <person name="Jackson D.J."/>
            <person name="Leys S.P."/>
            <person name="Shu S."/>
            <person name="Woodcroft B.J."/>
            <person name="Vervoort M."/>
            <person name="Kosik K.S."/>
            <person name="Manning G."/>
            <person name="Degnan B.M."/>
            <person name="Rokhsar D.S."/>
        </authorList>
    </citation>
    <scope>NUCLEOTIDE SEQUENCE [LARGE SCALE GENOMIC DNA]</scope>
</reference>
<dbReference type="InterPro" id="IPR036116">
    <property type="entry name" value="FN3_sf"/>
</dbReference>
<feature type="domain" description="Fibronectin type-III" evidence="3">
    <location>
        <begin position="117"/>
        <end position="194"/>
    </location>
</feature>
<dbReference type="SUPFAM" id="SSF49265">
    <property type="entry name" value="Fibronectin type III"/>
    <property type="match status" value="1"/>
</dbReference>
<dbReference type="Gene3D" id="2.60.40.10">
    <property type="entry name" value="Immunoglobulins"/>
    <property type="match status" value="1"/>
</dbReference>
<keyword evidence="1" id="KW-1133">Transmembrane helix</keyword>
<feature type="chain" id="PRO_5012327045" description="Fibronectin type-III domain-containing protein" evidence="2">
    <location>
        <begin position="16"/>
        <end position="598"/>
    </location>
</feature>
<dbReference type="AlphaFoldDB" id="A0A1X7UUI8"/>
<keyword evidence="5" id="KW-1185">Reference proteome</keyword>
<name>A0A1X7UUI8_AMPQE</name>
<evidence type="ECO:0000313" key="4">
    <source>
        <dbReference type="EnsemblMetazoa" id="Aqu2.1.31052_001"/>
    </source>
</evidence>
<sequence>MLSLMFPFLLQYIHCANITVQPVSINTTLNSTVVFSCEAVADELGFRVNNEVATDEAVVAKGFSVTTTNIGGTRRVELEAIAYEYNNNTEVTCTAITDEPLQAVFSNISILMIQGLLDSVNDLDYTFINGSSVLLIWTAPYTLDNVHITGYYVVNGLMNITTTNNTNITLSATNPDPCIINNVSVSPINDVGIGLSNNISFYYETVPFITPPISVVVPVIDGQKMLLNISINVSALCKAEYPNNITVNILNTNNAVISNTSIIPQVNDHELITGSTLVTNLNMFIVNVSLSNNGGTFNNMPSFGFSFLGPVTSIASSINNCSTISITWTTPTVDNRLPIQYYILRIYDTISGSLVDTVSVYDTSYQFVDDNLFINRYTYVITGVNGLGEGISNNNTFSYQRVPRAVANTSLNVLSYTQNLVIVQFYIPIILECVGEAPEHVTITVMCNEIDSITTNQIITHIDITGLISVPQYQQCNISIVLTNGAGCSEPFILAFDTYPPSPITNATTTATQSFTAMPTSLNNSTVITAVSLSFIIISLLICFIVLAIMHKWKLCKSASLQQQEVPTARNEAYEFNTLMINNNPAYEQIGRGGAVNM</sequence>
<protein>
    <recommendedName>
        <fullName evidence="3">Fibronectin type-III domain-containing protein</fullName>
    </recommendedName>
</protein>
<keyword evidence="2" id="KW-0732">Signal</keyword>
<accession>A0A1X7UUI8</accession>
<reference evidence="4" key="2">
    <citation type="submission" date="2017-05" db="UniProtKB">
        <authorList>
            <consortium name="EnsemblMetazoa"/>
        </authorList>
    </citation>
    <scope>IDENTIFICATION</scope>
</reference>
<evidence type="ECO:0000259" key="3">
    <source>
        <dbReference type="SMART" id="SM00060"/>
    </source>
</evidence>
<dbReference type="InterPro" id="IPR003961">
    <property type="entry name" value="FN3_dom"/>
</dbReference>
<dbReference type="EnsemblMetazoa" id="Aqu2.1.31052_001">
    <property type="protein sequence ID" value="Aqu2.1.31052_001"/>
    <property type="gene ID" value="Aqu2.1.31052"/>
</dbReference>
<evidence type="ECO:0000313" key="5">
    <source>
        <dbReference type="Proteomes" id="UP000007879"/>
    </source>
</evidence>
<dbReference type="SMART" id="SM00060">
    <property type="entry name" value="FN3"/>
    <property type="match status" value="2"/>
</dbReference>
<feature type="transmembrane region" description="Helical" evidence="1">
    <location>
        <begin position="527"/>
        <end position="550"/>
    </location>
</feature>
<feature type="signal peptide" evidence="2">
    <location>
        <begin position="1"/>
        <end position="15"/>
    </location>
</feature>
<evidence type="ECO:0000256" key="1">
    <source>
        <dbReference type="SAM" id="Phobius"/>
    </source>
</evidence>
<dbReference type="InterPro" id="IPR013783">
    <property type="entry name" value="Ig-like_fold"/>
</dbReference>
<proteinExistence type="predicted"/>
<dbReference type="InParanoid" id="A0A1X7UUI8"/>
<organism evidence="4">
    <name type="scientific">Amphimedon queenslandica</name>
    <name type="common">Sponge</name>
    <dbReference type="NCBI Taxonomy" id="400682"/>
    <lineage>
        <taxon>Eukaryota</taxon>
        <taxon>Metazoa</taxon>
        <taxon>Porifera</taxon>
        <taxon>Demospongiae</taxon>
        <taxon>Heteroscleromorpha</taxon>
        <taxon>Haplosclerida</taxon>
        <taxon>Niphatidae</taxon>
        <taxon>Amphimedon</taxon>
    </lineage>
</organism>
<keyword evidence="1" id="KW-0472">Membrane</keyword>
<gene>
    <name evidence="4" type="primary">109582213</name>
</gene>
<evidence type="ECO:0000256" key="2">
    <source>
        <dbReference type="SAM" id="SignalP"/>
    </source>
</evidence>
<feature type="domain" description="Fibronectin type-III" evidence="3">
    <location>
        <begin position="308"/>
        <end position="390"/>
    </location>
</feature>
<keyword evidence="1" id="KW-0812">Transmembrane</keyword>
<dbReference type="KEGG" id="aqu:109582213"/>
<dbReference type="CDD" id="cd00063">
    <property type="entry name" value="FN3"/>
    <property type="match status" value="1"/>
</dbReference>
<dbReference type="EnsemblMetazoa" id="XM_019996863.1">
    <property type="protein sequence ID" value="XP_019852422.1"/>
    <property type="gene ID" value="LOC109582213"/>
</dbReference>